<evidence type="ECO:0000313" key="1">
    <source>
        <dbReference type="EMBL" id="AXC47195.1"/>
    </source>
</evidence>
<sequence>MNIYFPSTDYTELTFPTNNLSLNITEPISSQEIETNTNMDQEDIEIGEFYKKYTTKREKFHIAASKKKLNKIKVYFIVKSKLVKGKEVNFAVPIRAFDDLGNSIIEKSNTLIAGFFHVKVDHNLPGKYVEGRPGTRPFRLDHLIDTEPPFETEEEVPLENFILPRKYGVDGIKLDLPKNSELNDPSRLRVESVVDESGKMRSYVFFLSEYEYTDSTIDNTFFVNSSKYGTDAREKKSFYGEKDDHSFLQRIKEINYKEDGLKAFSISNILSLVFGSKGARIDKNIIPIFSNLEDAQDLLITVLEEVNQPFQVRRKVEKPSTTEYYRSLDYLDDSFSLQNRYFFPNPESRIDQIKDFLIKYRLIKPRNISSSSQDNSYNENRYQTKGPFFVDDIEITGDDVYVPMSQQSFAPKYIWRESDYLAFLRDYFPGQAEEYSWLESRDISESDKGLLQKSQDVKIISMGLADFLEFWNDPGKKNGEVLFIPSSTKLNKKKLPFSPKKSQDQFYDYQQKFRDSKRQDTKHYTYEIKVSSN</sequence>
<geneLocation type="plastid" evidence="1"/>
<protein>
    <submittedName>
        <fullName evidence="1">Uncharacterized protein</fullName>
    </submittedName>
</protein>
<dbReference type="RefSeq" id="YP_009505240.1">
    <property type="nucleotide sequence ID" value="NC_038231.1"/>
</dbReference>
<proteinExistence type="predicted"/>
<name>A0A344PFC3_9PHAE</name>
<dbReference type="GeneID" id="37544625"/>
<dbReference type="EMBL" id="MF460360">
    <property type="protein sequence ID" value="AXC47195.1"/>
    <property type="molecule type" value="Genomic_DNA"/>
</dbReference>
<accession>A0A344PFC3</accession>
<organism evidence="1">
    <name type="scientific">Petalonia binghamiae</name>
    <dbReference type="NCBI Taxonomy" id="698476"/>
    <lineage>
        <taxon>Eukaryota</taxon>
        <taxon>Sar</taxon>
        <taxon>Stramenopiles</taxon>
        <taxon>Ochrophyta</taxon>
        <taxon>PX clade</taxon>
        <taxon>Phaeophyceae</taxon>
        <taxon>Ectocarpales</taxon>
        <taxon>Scytosiphonaceae</taxon>
        <taxon>Petalonia</taxon>
    </lineage>
</organism>
<keyword evidence="1" id="KW-0934">Plastid</keyword>
<gene>
    <name evidence="1" type="primary">Escp152</name>
    <name evidence="1" type="ORF">Petal_095</name>
</gene>
<reference evidence="1" key="1">
    <citation type="journal article" date="2020" name="Sci. Rep.">
        <title>Organelle inheritance and genome architecture variation in isogamous brown algae.</title>
        <authorList>
            <person name="Choi J.W."/>
            <person name="Graf L."/>
            <person name="Peters A.F."/>
            <person name="Cock J.M."/>
            <person name="Nishitsuji K."/>
            <person name="Arimoto A."/>
            <person name="Shoguchi E."/>
            <person name="Nagasato C."/>
            <person name="Choi C.G."/>
            <person name="Yoon H.S."/>
        </authorList>
    </citation>
    <scope>NUCLEOTIDE SEQUENCE</scope>
</reference>
<dbReference type="AlphaFoldDB" id="A0A344PFC3"/>